<feature type="domain" description="3-hydroxyisobutyrate dehydrogenase-like NAD-binding" evidence="6">
    <location>
        <begin position="164"/>
        <end position="258"/>
    </location>
</feature>
<comment type="caution">
    <text evidence="7">The sequence shown here is derived from an EMBL/GenBank/DDBJ whole genome shotgun (WGS) entry which is preliminary data.</text>
</comment>
<keyword evidence="3" id="KW-0520">NAD</keyword>
<accession>A0A1X0I601</accession>
<dbReference type="EMBL" id="MVIE01000037">
    <property type="protein sequence ID" value="ORB35463.1"/>
    <property type="molecule type" value="Genomic_DNA"/>
</dbReference>
<dbReference type="Proteomes" id="UP000192513">
    <property type="component" value="Unassembled WGS sequence"/>
</dbReference>
<evidence type="ECO:0000259" key="6">
    <source>
        <dbReference type="Pfam" id="PF14833"/>
    </source>
</evidence>
<dbReference type="Pfam" id="PF03446">
    <property type="entry name" value="NAD_binding_2"/>
    <property type="match status" value="1"/>
</dbReference>
<dbReference type="InterPro" id="IPR015815">
    <property type="entry name" value="HIBADH-related"/>
</dbReference>
<evidence type="ECO:0000256" key="3">
    <source>
        <dbReference type="ARBA" id="ARBA00023027"/>
    </source>
</evidence>
<dbReference type="GO" id="GO:0051287">
    <property type="term" value="F:NAD binding"/>
    <property type="evidence" value="ECO:0007669"/>
    <property type="project" value="InterPro"/>
</dbReference>
<dbReference type="Gene3D" id="3.40.50.720">
    <property type="entry name" value="NAD(P)-binding Rossmann-like Domain"/>
    <property type="match status" value="1"/>
</dbReference>
<dbReference type="PIRSF" id="PIRSF000103">
    <property type="entry name" value="HIBADH"/>
    <property type="match status" value="1"/>
</dbReference>
<dbReference type="RefSeq" id="WP_083174155.1">
    <property type="nucleotide sequence ID" value="NZ_AP022619.1"/>
</dbReference>
<evidence type="ECO:0000313" key="8">
    <source>
        <dbReference type="Proteomes" id="UP000192513"/>
    </source>
</evidence>
<comment type="similarity">
    <text evidence="1">Belongs to the HIBADH-related family.</text>
</comment>
<feature type="domain" description="6-phosphogluconate dehydrogenase NADP-binding" evidence="5">
    <location>
        <begin position="3"/>
        <end position="159"/>
    </location>
</feature>
<name>A0A1X0I601_9MYCO</name>
<dbReference type="InterPro" id="IPR006115">
    <property type="entry name" value="6PGDH_NADP-bd"/>
</dbReference>
<keyword evidence="8" id="KW-1185">Reference proteome</keyword>
<gene>
    <name evidence="7" type="ORF">BST39_22540</name>
</gene>
<evidence type="ECO:0008006" key="9">
    <source>
        <dbReference type="Google" id="ProtNLM"/>
    </source>
</evidence>
<keyword evidence="2" id="KW-0560">Oxidoreductase</keyword>
<evidence type="ECO:0000313" key="7">
    <source>
        <dbReference type="EMBL" id="ORB35463.1"/>
    </source>
</evidence>
<dbReference type="InterPro" id="IPR008927">
    <property type="entry name" value="6-PGluconate_DH-like_C_sf"/>
</dbReference>
<dbReference type="SUPFAM" id="SSF51735">
    <property type="entry name" value="NAD(P)-binding Rossmann-fold domains"/>
    <property type="match status" value="1"/>
</dbReference>
<evidence type="ECO:0000256" key="2">
    <source>
        <dbReference type="ARBA" id="ARBA00023002"/>
    </source>
</evidence>
<dbReference type="Pfam" id="PF14833">
    <property type="entry name" value="NAD_binding_11"/>
    <property type="match status" value="1"/>
</dbReference>
<dbReference type="STRING" id="590652.BST39_22540"/>
<evidence type="ECO:0000259" key="5">
    <source>
        <dbReference type="Pfam" id="PF03446"/>
    </source>
</evidence>
<dbReference type="AlphaFoldDB" id="A0A1X0I601"/>
<dbReference type="InterPro" id="IPR029154">
    <property type="entry name" value="HIBADH-like_NADP-bd"/>
</dbReference>
<proteinExistence type="inferred from homology"/>
<dbReference type="SUPFAM" id="SSF48179">
    <property type="entry name" value="6-phosphogluconate dehydrogenase C-terminal domain-like"/>
    <property type="match status" value="1"/>
</dbReference>
<evidence type="ECO:0000256" key="1">
    <source>
        <dbReference type="ARBA" id="ARBA00009080"/>
    </source>
</evidence>
<organism evidence="7 8">
    <name type="scientific">Mycobacterium paraseoulense</name>
    <dbReference type="NCBI Taxonomy" id="590652"/>
    <lineage>
        <taxon>Bacteria</taxon>
        <taxon>Bacillati</taxon>
        <taxon>Actinomycetota</taxon>
        <taxon>Actinomycetes</taxon>
        <taxon>Mycobacteriales</taxon>
        <taxon>Mycobacteriaceae</taxon>
        <taxon>Mycobacterium</taxon>
    </lineage>
</organism>
<dbReference type="PANTHER" id="PTHR43060">
    <property type="entry name" value="3-HYDROXYISOBUTYRATE DEHYDROGENASE-LIKE 1, MITOCHONDRIAL-RELATED"/>
    <property type="match status" value="1"/>
</dbReference>
<dbReference type="GO" id="GO:0050661">
    <property type="term" value="F:NADP binding"/>
    <property type="evidence" value="ECO:0007669"/>
    <property type="project" value="InterPro"/>
</dbReference>
<protein>
    <recommendedName>
        <fullName evidence="9">6-phosphogluconate dehydrogenase</fullName>
    </recommendedName>
</protein>
<dbReference type="OrthoDB" id="3185659at2"/>
<evidence type="ECO:0000256" key="4">
    <source>
        <dbReference type="PIRSR" id="PIRSR000103-1"/>
    </source>
</evidence>
<sequence length="268" mass="27623">MSRVGFFGVGQMGAPMVSRLLDHGQHEVVLYARRPEVCEHHAARGAGLAGSLKELARASDVLILCLFSDLQLRETAFGEEGFLAHLPEGAIVVSHTTGSPALVADIAQTAPHVRVIDGPISGDSEDILQGRLTVLLGGEPDAVDTARDVVSAYADPIIATGALGSALLVKLLNNLLFAANSQLLADTAAAGAKLGLDEGSLLAALSACSGSSAALQRVRQVGGLAPFEGRVTPYLRKDVATAIALAEEMGVSIDFVRGVAEKGPLSVT</sequence>
<dbReference type="GO" id="GO:0016491">
    <property type="term" value="F:oxidoreductase activity"/>
    <property type="evidence" value="ECO:0007669"/>
    <property type="project" value="UniProtKB-KW"/>
</dbReference>
<dbReference type="PANTHER" id="PTHR43060:SF15">
    <property type="entry name" value="3-HYDROXYISOBUTYRATE DEHYDROGENASE-LIKE 1, MITOCHONDRIAL-RELATED"/>
    <property type="match status" value="1"/>
</dbReference>
<dbReference type="InterPro" id="IPR013328">
    <property type="entry name" value="6PGD_dom2"/>
</dbReference>
<dbReference type="Gene3D" id="1.10.1040.10">
    <property type="entry name" value="N-(1-d-carboxylethyl)-l-norvaline Dehydrogenase, domain 2"/>
    <property type="match status" value="1"/>
</dbReference>
<reference evidence="7 8" key="1">
    <citation type="submission" date="2017-02" db="EMBL/GenBank/DDBJ databases">
        <title>The new phylogeny of genus Mycobacterium.</title>
        <authorList>
            <person name="Tortoli E."/>
            <person name="Trovato A."/>
            <person name="Cirillo D.M."/>
        </authorList>
    </citation>
    <scope>NUCLEOTIDE SEQUENCE [LARGE SCALE GENOMIC DNA]</scope>
    <source>
        <strain evidence="7 8">DSM 45000</strain>
    </source>
</reference>
<dbReference type="InterPro" id="IPR036291">
    <property type="entry name" value="NAD(P)-bd_dom_sf"/>
</dbReference>
<feature type="active site" evidence="4">
    <location>
        <position position="170"/>
    </location>
</feature>